<organism evidence="1 2">
    <name type="scientific">Scytonema hofmannii FACHB-248</name>
    <dbReference type="NCBI Taxonomy" id="1842502"/>
    <lineage>
        <taxon>Bacteria</taxon>
        <taxon>Bacillati</taxon>
        <taxon>Cyanobacteriota</taxon>
        <taxon>Cyanophyceae</taxon>
        <taxon>Nostocales</taxon>
        <taxon>Scytonemataceae</taxon>
        <taxon>Scytonema</taxon>
    </lineage>
</organism>
<sequence>MPNWNAIESSFLRQPHPQQLGELASSLARLKSWCQKNANQEVVPVLLEESLLYIELILRSDYTNDATELTQIQDMLRGWQHNWSIICDNPTETATLAAKAATWSERVLDMSGLLVATDSMSA</sequence>
<evidence type="ECO:0000313" key="1">
    <source>
        <dbReference type="EMBL" id="MBD2609380.1"/>
    </source>
</evidence>
<keyword evidence="2" id="KW-1185">Reference proteome</keyword>
<gene>
    <name evidence="1" type="ORF">H6G81_34035</name>
</gene>
<accession>A0ABR8H2B1</accession>
<dbReference type="Proteomes" id="UP000660380">
    <property type="component" value="Unassembled WGS sequence"/>
</dbReference>
<proteinExistence type="predicted"/>
<name>A0ABR8H2B1_9CYAN</name>
<protein>
    <submittedName>
        <fullName evidence="1">Uncharacterized protein</fullName>
    </submittedName>
</protein>
<comment type="caution">
    <text evidence="1">The sequence shown here is derived from an EMBL/GenBank/DDBJ whole genome shotgun (WGS) entry which is preliminary data.</text>
</comment>
<evidence type="ECO:0000313" key="2">
    <source>
        <dbReference type="Proteomes" id="UP000660380"/>
    </source>
</evidence>
<dbReference type="EMBL" id="JACJTA010000151">
    <property type="protein sequence ID" value="MBD2609380.1"/>
    <property type="molecule type" value="Genomic_DNA"/>
</dbReference>
<reference evidence="1 2" key="1">
    <citation type="journal article" date="2020" name="ISME J.">
        <title>Comparative genomics reveals insights into cyanobacterial evolution and habitat adaptation.</title>
        <authorList>
            <person name="Chen M.Y."/>
            <person name="Teng W.K."/>
            <person name="Zhao L."/>
            <person name="Hu C.X."/>
            <person name="Zhou Y.K."/>
            <person name="Han B.P."/>
            <person name="Song L.R."/>
            <person name="Shu W.S."/>
        </authorList>
    </citation>
    <scope>NUCLEOTIDE SEQUENCE [LARGE SCALE GENOMIC DNA]</scope>
    <source>
        <strain evidence="1 2">FACHB-248</strain>
    </source>
</reference>